<protein>
    <recommendedName>
        <fullName evidence="1">DUF7841 domain-containing protein</fullName>
    </recommendedName>
</protein>
<dbReference type="InterPro" id="IPR057163">
    <property type="entry name" value="DUF7841"/>
</dbReference>
<dbReference type="EMBL" id="BK015344">
    <property type="protein sequence ID" value="DAE02329.1"/>
    <property type="molecule type" value="Genomic_DNA"/>
</dbReference>
<name>A0A8S5P7A6_9CAUD</name>
<evidence type="ECO:0000313" key="2">
    <source>
        <dbReference type="EMBL" id="DAE02329.1"/>
    </source>
</evidence>
<reference evidence="2" key="1">
    <citation type="journal article" date="2021" name="Proc. Natl. Acad. Sci. U.S.A.">
        <title>A Catalog of Tens of Thousands of Viruses from Human Metagenomes Reveals Hidden Associations with Chronic Diseases.</title>
        <authorList>
            <person name="Tisza M.J."/>
            <person name="Buck C.B."/>
        </authorList>
    </citation>
    <scope>NUCLEOTIDE SEQUENCE</scope>
    <source>
        <strain evidence="2">CttEB8</strain>
    </source>
</reference>
<organism evidence="2">
    <name type="scientific">Herelleviridae sp. cttEB8</name>
    <dbReference type="NCBI Taxonomy" id="2825832"/>
    <lineage>
        <taxon>Viruses</taxon>
        <taxon>Duplodnaviria</taxon>
        <taxon>Heunggongvirae</taxon>
        <taxon>Uroviricota</taxon>
        <taxon>Caudoviricetes</taxon>
        <taxon>Herelleviridae</taxon>
    </lineage>
</organism>
<accession>A0A8S5P7A6</accession>
<proteinExistence type="predicted"/>
<feature type="domain" description="DUF7841" evidence="1">
    <location>
        <begin position="13"/>
        <end position="134"/>
    </location>
</feature>
<evidence type="ECO:0000259" key="1">
    <source>
        <dbReference type="Pfam" id="PF25223"/>
    </source>
</evidence>
<sequence>MGNTSFDVYDNIPEEMRTYLQNYGFNFSEKMCDWAVSMMKTKEGKITPITKDQVTAMLKKYNITLEKDNGYNSVYVANMAKADYLGKSIPNEQYHATFIRDYIDDPDYPTTEKAFRHFFADMMGMGKVINWKDML</sequence>
<dbReference type="Pfam" id="PF25223">
    <property type="entry name" value="DUF7841"/>
    <property type="match status" value="1"/>
</dbReference>